<keyword evidence="3 4" id="KW-0436">Ligase</keyword>
<dbReference type="RefSeq" id="WP_344964143.1">
    <property type="nucleotide sequence ID" value="NZ_BAABDS010000026.1"/>
</dbReference>
<comment type="cofactor">
    <cofactor evidence="3">
        <name>Mg(2+)</name>
        <dbReference type="ChEBI" id="CHEBI:18420"/>
    </cofactor>
</comment>
<evidence type="ECO:0000313" key="8">
    <source>
        <dbReference type="Proteomes" id="UP001501479"/>
    </source>
</evidence>
<feature type="binding site" evidence="3">
    <location>
        <position position="284"/>
    </location>
    <ligand>
        <name>CTP</name>
        <dbReference type="ChEBI" id="CHEBI:37563"/>
    </ligand>
</feature>
<dbReference type="GO" id="GO:0016874">
    <property type="term" value="F:ligase activity"/>
    <property type="evidence" value="ECO:0007669"/>
    <property type="project" value="UniProtKB-KW"/>
</dbReference>
<comment type="catalytic activity">
    <reaction evidence="3 4">
        <text>N-[(R)-4-phosphopantothenoyl]-L-cysteine + H(+) = (R)-4'-phosphopantetheine + CO2</text>
        <dbReference type="Rhea" id="RHEA:16793"/>
        <dbReference type="ChEBI" id="CHEBI:15378"/>
        <dbReference type="ChEBI" id="CHEBI:16526"/>
        <dbReference type="ChEBI" id="CHEBI:59458"/>
        <dbReference type="ChEBI" id="CHEBI:61723"/>
        <dbReference type="EC" id="4.1.1.36"/>
    </reaction>
</comment>
<feature type="domain" description="DNA/pantothenate metabolism flavoprotein C-terminal" evidence="6">
    <location>
        <begin position="191"/>
        <end position="400"/>
    </location>
</feature>
<dbReference type="PANTHER" id="PTHR14359">
    <property type="entry name" value="HOMO-OLIGOMERIC FLAVIN CONTAINING CYS DECARBOXYLASE FAMILY"/>
    <property type="match status" value="1"/>
</dbReference>
<dbReference type="SUPFAM" id="SSF52507">
    <property type="entry name" value="Homo-oligomeric flavin-containing Cys decarboxylases, HFCD"/>
    <property type="match status" value="1"/>
</dbReference>
<dbReference type="Gene3D" id="3.40.50.10300">
    <property type="entry name" value="CoaB-like"/>
    <property type="match status" value="1"/>
</dbReference>
<keyword evidence="3" id="KW-0479">Metal-binding</keyword>
<evidence type="ECO:0000256" key="4">
    <source>
        <dbReference type="RuleBase" id="RU364078"/>
    </source>
</evidence>
<dbReference type="Pfam" id="PF04127">
    <property type="entry name" value="DFP"/>
    <property type="match status" value="1"/>
</dbReference>
<dbReference type="EC" id="6.3.2.5" evidence="3"/>
<keyword evidence="8" id="KW-1185">Reference proteome</keyword>
<feature type="binding site" evidence="3">
    <location>
        <position position="343"/>
    </location>
    <ligand>
        <name>CTP</name>
        <dbReference type="ChEBI" id="CHEBI:37563"/>
    </ligand>
</feature>
<comment type="similarity">
    <text evidence="3 4">In the N-terminal section; belongs to the HFCD (homo-oligomeric flavin containing Cys decarboxylase) superfamily.</text>
</comment>
<keyword evidence="3" id="KW-0511">Multifunctional enzyme</keyword>
<evidence type="ECO:0000259" key="6">
    <source>
        <dbReference type="Pfam" id="PF04127"/>
    </source>
</evidence>
<evidence type="ECO:0000313" key="7">
    <source>
        <dbReference type="EMBL" id="GAA3710069.1"/>
    </source>
</evidence>
<keyword evidence="3 4" id="KW-0285">Flavoprotein</keyword>
<feature type="region of interest" description="Phosphopantothenate--cysteine ligase" evidence="3">
    <location>
        <begin position="196"/>
        <end position="406"/>
    </location>
</feature>
<reference evidence="8" key="1">
    <citation type="journal article" date="2019" name="Int. J. Syst. Evol. Microbiol.">
        <title>The Global Catalogue of Microorganisms (GCM) 10K type strain sequencing project: providing services to taxonomists for standard genome sequencing and annotation.</title>
        <authorList>
            <consortium name="The Broad Institute Genomics Platform"/>
            <consortium name="The Broad Institute Genome Sequencing Center for Infectious Disease"/>
            <person name="Wu L."/>
            <person name="Ma J."/>
        </authorList>
    </citation>
    <scope>NUCLEOTIDE SEQUENCE [LARGE SCALE GENOMIC DNA]</scope>
    <source>
        <strain evidence="8">JCM 17329</strain>
    </source>
</reference>
<comment type="function">
    <text evidence="4">Catalyzes two steps in the biosynthesis of coenzyme A. In the first step cysteine is conjugated to 4'-phosphopantothenate to form 4-phosphopantothenoylcysteine, in the latter compound is decarboxylated to form 4'-phosphopantotheine.</text>
</comment>
<keyword evidence="1 3" id="KW-0210">Decarboxylase</keyword>
<evidence type="ECO:0000259" key="5">
    <source>
        <dbReference type="Pfam" id="PF02441"/>
    </source>
</evidence>
<gene>
    <name evidence="3 7" type="primary">coaBC</name>
    <name evidence="7" type="ORF">GCM10022421_16700</name>
</gene>
<feature type="binding site" evidence="3">
    <location>
        <begin position="311"/>
        <end position="314"/>
    </location>
    <ligand>
        <name>CTP</name>
        <dbReference type="ChEBI" id="CHEBI:37563"/>
    </ligand>
</feature>
<dbReference type="SUPFAM" id="SSF102645">
    <property type="entry name" value="CoaB-like"/>
    <property type="match status" value="1"/>
</dbReference>
<proteinExistence type="inferred from homology"/>
<organism evidence="7 8">
    <name type="scientific">Oceanisphaera sediminis</name>
    <dbReference type="NCBI Taxonomy" id="981381"/>
    <lineage>
        <taxon>Bacteria</taxon>
        <taxon>Pseudomonadati</taxon>
        <taxon>Pseudomonadota</taxon>
        <taxon>Gammaproteobacteria</taxon>
        <taxon>Aeromonadales</taxon>
        <taxon>Aeromonadaceae</taxon>
        <taxon>Oceanisphaera</taxon>
    </lineage>
</organism>
<protein>
    <recommendedName>
        <fullName evidence="3">Coenzyme A biosynthesis bifunctional protein CoaBC</fullName>
    </recommendedName>
    <alternativeName>
        <fullName evidence="3">DNA/pantothenate metabolism flavoprotein</fullName>
    </alternativeName>
    <alternativeName>
        <fullName evidence="3">Phosphopantothenoylcysteine synthetase/decarboxylase</fullName>
        <shortName evidence="3">PPCS-PPCDC</shortName>
    </alternativeName>
    <domain>
        <recommendedName>
            <fullName evidence="3">Phosphopantothenoylcysteine decarboxylase</fullName>
            <shortName evidence="3">PPC decarboxylase</shortName>
            <shortName evidence="3">PPC-DC</shortName>
            <ecNumber evidence="3">4.1.1.36</ecNumber>
        </recommendedName>
        <alternativeName>
            <fullName evidence="3">CoaC</fullName>
        </alternativeName>
    </domain>
    <domain>
        <recommendedName>
            <fullName evidence="3">Phosphopantothenate--cysteine ligase</fullName>
            <ecNumber evidence="3">6.3.2.5</ecNumber>
        </recommendedName>
        <alternativeName>
            <fullName evidence="3">CoaB</fullName>
        </alternativeName>
        <alternativeName>
            <fullName evidence="3">Phosphopantothenoylcysteine synthetase</fullName>
            <shortName evidence="3">PPC synthetase</shortName>
            <shortName evidence="3">PPC-S</shortName>
        </alternativeName>
    </domain>
</protein>
<name>A0ABP7DWJ4_9GAMM</name>
<dbReference type="Gene3D" id="3.40.50.1950">
    <property type="entry name" value="Flavin prenyltransferase-like"/>
    <property type="match status" value="1"/>
</dbReference>
<comment type="function">
    <text evidence="3">Catalyzes two sequential steps in the biosynthesis of coenzyme A. In the first step cysteine is conjugated to 4'-phosphopantothenate to form 4-phosphopantothenoylcysteine. In the second step the latter compound is decarboxylated to form 4'-phosphopantotheine.</text>
</comment>
<dbReference type="PANTHER" id="PTHR14359:SF6">
    <property type="entry name" value="PHOSPHOPANTOTHENOYLCYSTEINE DECARBOXYLASE"/>
    <property type="match status" value="1"/>
</dbReference>
<feature type="domain" description="Flavoprotein" evidence="5">
    <location>
        <begin position="6"/>
        <end position="179"/>
    </location>
</feature>
<feature type="active site" description="Proton donor" evidence="3">
    <location>
        <position position="158"/>
    </location>
</feature>
<feature type="binding site" evidence="3">
    <location>
        <position position="347"/>
    </location>
    <ligand>
        <name>CTP</name>
        <dbReference type="ChEBI" id="CHEBI:37563"/>
    </ligand>
</feature>
<sequence length="406" mass="42792">MPLTGKRILIGLSGGIAAYKSAELVRRLKERQAEVRVVMTESAKSFITPLTLQAVSGEPVSDALLDPAAEAGMGHIELAKWADLVLIAPASANTLGRLAAGLADDLLTTLCLATPAPLAVAPAMNQQMYRHPATQDNLATLARRHTLIWGPAQGAQACGDVGPGRMLEPMALVELIEQHFAPAYQPKTQPLAGIKLMLTAGPTREALDPVRFISNHSSGKMGFALAQAAAELGAEVTLVSGPVSLATPAGVQRIDVESAAQMHAAVMAGIDAQQIFIACAAVADYAPKTVASHKIKKTAADTMVIELTRNPDIVANVAALPNKPFTVGFAAETRDVEKYARDKLSRKKLDMIAANNVAMAGQGFNSDDNALTVFWPTGQTDLPLAGKTELAGHLLTLIAEKYHDTH</sequence>
<comment type="similarity">
    <text evidence="3 4">In the C-terminal section; belongs to the PPC synthetase family.</text>
</comment>
<evidence type="ECO:0000256" key="3">
    <source>
        <dbReference type="HAMAP-Rule" id="MF_02225"/>
    </source>
</evidence>
<dbReference type="Pfam" id="PF02441">
    <property type="entry name" value="Flavoprotein"/>
    <property type="match status" value="1"/>
</dbReference>
<evidence type="ECO:0000256" key="1">
    <source>
        <dbReference type="ARBA" id="ARBA00022793"/>
    </source>
</evidence>
<feature type="binding site" evidence="3">
    <location>
        <position position="329"/>
    </location>
    <ligand>
        <name>CTP</name>
        <dbReference type="ChEBI" id="CHEBI:37563"/>
    </ligand>
</feature>
<comment type="caution">
    <text evidence="7">The sequence shown here is derived from an EMBL/GenBank/DDBJ whole genome shotgun (WGS) entry which is preliminary data.</text>
</comment>
<keyword evidence="3" id="KW-0460">Magnesium</keyword>
<dbReference type="NCBIfam" id="TIGR00521">
    <property type="entry name" value="coaBC_dfp"/>
    <property type="match status" value="1"/>
</dbReference>
<dbReference type="InterPro" id="IPR005252">
    <property type="entry name" value="CoaBC"/>
</dbReference>
<comment type="pathway">
    <text evidence="3 4">Cofactor biosynthesis; coenzyme A biosynthesis; CoA from (R)-pantothenate: step 2/5.</text>
</comment>
<feature type="region of interest" description="Phosphopantothenoylcysteine decarboxylase" evidence="3">
    <location>
        <begin position="1"/>
        <end position="195"/>
    </location>
</feature>
<dbReference type="Proteomes" id="UP001501479">
    <property type="component" value="Unassembled WGS sequence"/>
</dbReference>
<feature type="binding site" evidence="3">
    <location>
        <position position="294"/>
    </location>
    <ligand>
        <name>CTP</name>
        <dbReference type="ChEBI" id="CHEBI:37563"/>
    </ligand>
</feature>
<comment type="cofactor">
    <cofactor evidence="3">
        <name>FMN</name>
        <dbReference type="ChEBI" id="CHEBI:58210"/>
    </cofactor>
    <text evidence="3">Binds 1 FMN per subunit.</text>
</comment>
<dbReference type="InterPro" id="IPR003382">
    <property type="entry name" value="Flavoprotein"/>
</dbReference>
<comment type="catalytic activity">
    <reaction evidence="3 4">
        <text>(R)-4'-phosphopantothenate + L-cysteine + CTP = N-[(R)-4-phosphopantothenoyl]-L-cysteine + CMP + diphosphate + H(+)</text>
        <dbReference type="Rhea" id="RHEA:19397"/>
        <dbReference type="ChEBI" id="CHEBI:10986"/>
        <dbReference type="ChEBI" id="CHEBI:15378"/>
        <dbReference type="ChEBI" id="CHEBI:33019"/>
        <dbReference type="ChEBI" id="CHEBI:35235"/>
        <dbReference type="ChEBI" id="CHEBI:37563"/>
        <dbReference type="ChEBI" id="CHEBI:59458"/>
        <dbReference type="ChEBI" id="CHEBI:60377"/>
        <dbReference type="EC" id="6.3.2.5"/>
    </reaction>
</comment>
<dbReference type="EMBL" id="BAABDS010000026">
    <property type="protein sequence ID" value="GAA3710069.1"/>
    <property type="molecule type" value="Genomic_DNA"/>
</dbReference>
<dbReference type="HAMAP" id="MF_02225">
    <property type="entry name" value="CoaBC"/>
    <property type="match status" value="1"/>
</dbReference>
<keyword evidence="3 4" id="KW-0288">FMN</keyword>
<dbReference type="InterPro" id="IPR007085">
    <property type="entry name" value="DNA/pantothenate-metab_flavo_C"/>
</dbReference>
<comment type="caution">
    <text evidence="3">Lacks conserved residue(s) required for the propagation of feature annotation.</text>
</comment>
<comment type="pathway">
    <text evidence="3 4">Cofactor biosynthesis; coenzyme A biosynthesis; CoA from (R)-pantothenate: step 3/5.</text>
</comment>
<dbReference type="EC" id="4.1.1.36" evidence="3"/>
<evidence type="ECO:0000256" key="2">
    <source>
        <dbReference type="ARBA" id="ARBA00023239"/>
    </source>
</evidence>
<keyword evidence="2 3" id="KW-0456">Lyase</keyword>
<dbReference type="InterPro" id="IPR036551">
    <property type="entry name" value="Flavin_trans-like"/>
</dbReference>
<accession>A0ABP7DWJ4</accession>
<dbReference type="InterPro" id="IPR035929">
    <property type="entry name" value="CoaB-like_sf"/>
</dbReference>